<dbReference type="Proteomes" id="UP000317496">
    <property type="component" value="Chromosome"/>
</dbReference>
<gene>
    <name evidence="3" type="ORF">FNB15_18175</name>
</gene>
<reference evidence="3 4" key="1">
    <citation type="submission" date="2019-07" db="EMBL/GenBank/DDBJ databases">
        <title>Genome sequencing for Ferrovibrio sp. K5.</title>
        <authorList>
            <person name="Park S.-J."/>
        </authorList>
    </citation>
    <scope>NUCLEOTIDE SEQUENCE [LARGE SCALE GENOMIC DNA]</scope>
    <source>
        <strain evidence="3 4">K5</strain>
    </source>
</reference>
<dbReference type="PANTHER" id="PTHR30336">
    <property type="entry name" value="INNER MEMBRANE PROTEIN, PROBABLE PERMEASE"/>
    <property type="match status" value="1"/>
</dbReference>
<dbReference type="GO" id="GO:0043164">
    <property type="term" value="P:Gram-negative-bacterium-type cell wall biogenesis"/>
    <property type="evidence" value="ECO:0007669"/>
    <property type="project" value="TreeGrafter"/>
</dbReference>
<dbReference type="PANTHER" id="PTHR30336:SF4">
    <property type="entry name" value="ENVELOPE BIOGENESIS FACTOR ELYC"/>
    <property type="match status" value="1"/>
</dbReference>
<keyword evidence="1" id="KW-0472">Membrane</keyword>
<organism evidence="3 4">
    <name type="scientific">Ferrovibrio terrae</name>
    <dbReference type="NCBI Taxonomy" id="2594003"/>
    <lineage>
        <taxon>Bacteria</taxon>
        <taxon>Pseudomonadati</taxon>
        <taxon>Pseudomonadota</taxon>
        <taxon>Alphaproteobacteria</taxon>
        <taxon>Rhodospirillales</taxon>
        <taxon>Rhodospirillaceae</taxon>
        <taxon>Ferrovibrio</taxon>
    </lineage>
</organism>
<proteinExistence type="predicted"/>
<dbReference type="OrthoDB" id="9809813at2"/>
<keyword evidence="1" id="KW-1133">Transmembrane helix</keyword>
<protein>
    <submittedName>
        <fullName evidence="3">YdcF family protein</fullName>
    </submittedName>
</protein>
<evidence type="ECO:0000313" key="4">
    <source>
        <dbReference type="Proteomes" id="UP000317496"/>
    </source>
</evidence>
<feature type="transmembrane region" description="Helical" evidence="1">
    <location>
        <begin position="35"/>
        <end position="55"/>
    </location>
</feature>
<feature type="domain" description="DUF218" evidence="2">
    <location>
        <begin position="77"/>
        <end position="242"/>
    </location>
</feature>
<keyword evidence="1" id="KW-0812">Transmembrane</keyword>
<dbReference type="RefSeq" id="WP_144258073.1">
    <property type="nucleotide sequence ID" value="NZ_CP041636.1"/>
</dbReference>
<accession>A0A516H5Q2</accession>
<dbReference type="EMBL" id="CP041636">
    <property type="protein sequence ID" value="QDO99077.1"/>
    <property type="molecule type" value="Genomic_DNA"/>
</dbReference>
<evidence type="ECO:0000259" key="2">
    <source>
        <dbReference type="Pfam" id="PF02698"/>
    </source>
</evidence>
<dbReference type="Pfam" id="PF02698">
    <property type="entry name" value="DUF218"/>
    <property type="match status" value="1"/>
</dbReference>
<dbReference type="InterPro" id="IPR014729">
    <property type="entry name" value="Rossmann-like_a/b/a_fold"/>
</dbReference>
<dbReference type="GO" id="GO:0005886">
    <property type="term" value="C:plasma membrane"/>
    <property type="evidence" value="ECO:0007669"/>
    <property type="project" value="TreeGrafter"/>
</dbReference>
<dbReference type="Gene3D" id="3.40.50.620">
    <property type="entry name" value="HUPs"/>
    <property type="match status" value="1"/>
</dbReference>
<evidence type="ECO:0000313" key="3">
    <source>
        <dbReference type="EMBL" id="QDO99077.1"/>
    </source>
</evidence>
<dbReference type="AlphaFoldDB" id="A0A516H5Q2"/>
<sequence length="266" mass="29470">MLGPFLAILTDLSSWIFFLLVLALPLSWWQFTRRIGIVLGSMMLLVIGAIGLLPLHDWMMRPLEEYFPVPELPAQVDGIIVLGGAERPDIMAVRGWPELNGNADRLIGFVALARQYPAAKLVFSGGAAVPHLDREVTEADVAAAVFAKLGLDPERVLYERTSRNTAENARLSHALAQPRQGQVWILVSSARHLPRAVNAFETLGWPVLPYPVDFLTGNPPELEFSPLRRLSGFNFVAREMLGLLWYRLQGWTSGLLPGRGTAETKP</sequence>
<feature type="transmembrane region" description="Helical" evidence="1">
    <location>
        <begin position="12"/>
        <end position="29"/>
    </location>
</feature>
<keyword evidence="4" id="KW-1185">Reference proteome</keyword>
<dbReference type="KEGG" id="fer:FNB15_18175"/>
<dbReference type="CDD" id="cd06259">
    <property type="entry name" value="YdcF-like"/>
    <property type="match status" value="1"/>
</dbReference>
<dbReference type="InterPro" id="IPR003848">
    <property type="entry name" value="DUF218"/>
</dbReference>
<name>A0A516H5Q2_9PROT</name>
<evidence type="ECO:0000256" key="1">
    <source>
        <dbReference type="SAM" id="Phobius"/>
    </source>
</evidence>
<dbReference type="InterPro" id="IPR051599">
    <property type="entry name" value="Cell_Envelope_Assoc"/>
</dbReference>
<dbReference type="GO" id="GO:0000270">
    <property type="term" value="P:peptidoglycan metabolic process"/>
    <property type="evidence" value="ECO:0007669"/>
    <property type="project" value="TreeGrafter"/>
</dbReference>